<keyword evidence="3" id="KW-1185">Reference proteome</keyword>
<protein>
    <recommendedName>
        <fullName evidence="1">DAGKc domain-containing protein</fullName>
    </recommendedName>
</protein>
<sequence>MSLATHVYPLLPPPLLPYLPFLTALFFLLLGLFLNPLGIPLPAFFDVHQRKGLRKATRAYAPPESLPTRHYVVLVNPNAGAGQGRIIYEEVILPMLEKAGQTHDVVWTVGPGHATEVCAAVAAGRLRGVRSGTGKIRSTATTTVTLAPPDCVISASGDGMLHECLNGLLAPAAGRATRASSPARSGAGCPVPLAVVPVGSGNGVSDSLYGRGCGPHAALAKIIAGKPKPADVMAVRYDGEEAVTYDLHYFSWAVFADHDFLTENTLRFLGPMVKMIVAPIIVLCRRTFYSAVVEFEPAPVPKDLLLTGAYADPKVFAKSERDPSMRRIEDSFWCFAVGNLREAGGGLMPVPNVRMCEGAADILMVRRSKTNSWLGRLIMWRSAMMFLSMDDGSHTTADDVEIVKCSRLRLEPGVSSEWGWKGGRGIFQCSGQEMGMPKLSMELSVEKGRARVMVAD</sequence>
<dbReference type="InterPro" id="IPR050187">
    <property type="entry name" value="Lipid_Phosphate_FormReg"/>
</dbReference>
<dbReference type="Gene3D" id="3.40.50.10330">
    <property type="entry name" value="Probable inorganic polyphosphate/atp-NAD kinase, domain 1"/>
    <property type="match status" value="1"/>
</dbReference>
<comment type="caution">
    <text evidence="2">The sequence shown here is derived from an EMBL/GenBank/DDBJ whole genome shotgun (WGS) entry which is preliminary data.</text>
</comment>
<evidence type="ECO:0000313" key="2">
    <source>
        <dbReference type="EMBL" id="GMI24199.1"/>
    </source>
</evidence>
<dbReference type="SUPFAM" id="SSF111331">
    <property type="entry name" value="NAD kinase/diacylglycerol kinase-like"/>
    <property type="match status" value="1"/>
</dbReference>
<evidence type="ECO:0000313" key="3">
    <source>
        <dbReference type="Proteomes" id="UP001165060"/>
    </source>
</evidence>
<dbReference type="PANTHER" id="PTHR12358:SF54">
    <property type="entry name" value="SPHINGOSINE KINASE RELATED PROTEIN"/>
    <property type="match status" value="1"/>
</dbReference>
<dbReference type="PANTHER" id="PTHR12358">
    <property type="entry name" value="SPHINGOSINE KINASE"/>
    <property type="match status" value="1"/>
</dbReference>
<gene>
    <name evidence="2" type="ORF">TeGR_g6523</name>
</gene>
<dbReference type="InterPro" id="IPR016064">
    <property type="entry name" value="NAD/diacylglycerol_kinase_sf"/>
</dbReference>
<dbReference type="InterPro" id="IPR017438">
    <property type="entry name" value="ATP-NAD_kinase_N"/>
</dbReference>
<proteinExistence type="predicted"/>
<evidence type="ECO:0000259" key="1">
    <source>
        <dbReference type="PROSITE" id="PS50146"/>
    </source>
</evidence>
<dbReference type="Pfam" id="PF00781">
    <property type="entry name" value="DAGK_cat"/>
    <property type="match status" value="1"/>
</dbReference>
<name>A0ABQ6MD73_9STRA</name>
<accession>A0ABQ6MD73</accession>
<dbReference type="Proteomes" id="UP001165060">
    <property type="component" value="Unassembled WGS sequence"/>
</dbReference>
<dbReference type="InterPro" id="IPR001206">
    <property type="entry name" value="Diacylglycerol_kinase_cat_dom"/>
</dbReference>
<organism evidence="2 3">
    <name type="scientific">Tetraparma gracilis</name>
    <dbReference type="NCBI Taxonomy" id="2962635"/>
    <lineage>
        <taxon>Eukaryota</taxon>
        <taxon>Sar</taxon>
        <taxon>Stramenopiles</taxon>
        <taxon>Ochrophyta</taxon>
        <taxon>Bolidophyceae</taxon>
        <taxon>Parmales</taxon>
        <taxon>Triparmaceae</taxon>
        <taxon>Tetraparma</taxon>
    </lineage>
</organism>
<dbReference type="Gene3D" id="2.60.200.40">
    <property type="match status" value="1"/>
</dbReference>
<dbReference type="EMBL" id="BRYB01002699">
    <property type="protein sequence ID" value="GMI24199.1"/>
    <property type="molecule type" value="Genomic_DNA"/>
</dbReference>
<dbReference type="PROSITE" id="PS50146">
    <property type="entry name" value="DAGK"/>
    <property type="match status" value="1"/>
</dbReference>
<reference evidence="2 3" key="1">
    <citation type="journal article" date="2023" name="Commun. Biol.">
        <title>Genome analysis of Parmales, the sister group of diatoms, reveals the evolutionary specialization of diatoms from phago-mixotrophs to photoautotrophs.</title>
        <authorList>
            <person name="Ban H."/>
            <person name="Sato S."/>
            <person name="Yoshikawa S."/>
            <person name="Yamada K."/>
            <person name="Nakamura Y."/>
            <person name="Ichinomiya M."/>
            <person name="Sato N."/>
            <person name="Blanc-Mathieu R."/>
            <person name="Endo H."/>
            <person name="Kuwata A."/>
            <person name="Ogata H."/>
        </authorList>
    </citation>
    <scope>NUCLEOTIDE SEQUENCE [LARGE SCALE GENOMIC DNA]</scope>
</reference>
<feature type="domain" description="DAGKc" evidence="1">
    <location>
        <begin position="66"/>
        <end position="239"/>
    </location>
</feature>